<feature type="region of interest" description="Disordered" evidence="7">
    <location>
        <begin position="569"/>
        <end position="599"/>
    </location>
</feature>
<dbReference type="PROSITE" id="PS51212">
    <property type="entry name" value="WSC"/>
    <property type="match status" value="2"/>
</dbReference>
<reference evidence="10" key="1">
    <citation type="submission" date="2021-02" db="EMBL/GenBank/DDBJ databases">
        <authorList>
            <person name="Nowell W R."/>
        </authorList>
    </citation>
    <scope>NUCLEOTIDE SEQUENCE</scope>
</reference>
<evidence type="ECO:0000256" key="1">
    <source>
        <dbReference type="ARBA" id="ARBA00004167"/>
    </source>
</evidence>
<keyword evidence="12" id="KW-1185">Reference proteome</keyword>
<dbReference type="InterPro" id="IPR051836">
    <property type="entry name" value="Kremen_rcpt"/>
</dbReference>
<protein>
    <recommendedName>
        <fullName evidence="9">WSC domain-containing protein</fullName>
    </recommendedName>
</protein>
<evidence type="ECO:0000256" key="8">
    <source>
        <dbReference type="SAM" id="Phobius"/>
    </source>
</evidence>
<dbReference type="Proteomes" id="UP000681722">
    <property type="component" value="Unassembled WGS sequence"/>
</dbReference>
<keyword evidence="5 8" id="KW-0472">Membrane</keyword>
<dbReference type="PANTHER" id="PTHR24269:SF16">
    <property type="entry name" value="PROTEIN SLG1"/>
    <property type="match status" value="1"/>
</dbReference>
<evidence type="ECO:0000256" key="5">
    <source>
        <dbReference type="ARBA" id="ARBA00023136"/>
    </source>
</evidence>
<evidence type="ECO:0000259" key="9">
    <source>
        <dbReference type="PROSITE" id="PS51212"/>
    </source>
</evidence>
<dbReference type="Proteomes" id="UP000663829">
    <property type="component" value="Unassembled WGS sequence"/>
</dbReference>
<evidence type="ECO:0000313" key="11">
    <source>
        <dbReference type="EMBL" id="CAF3596758.1"/>
    </source>
</evidence>
<dbReference type="PANTHER" id="PTHR24269">
    <property type="entry name" value="KREMEN PROTEIN"/>
    <property type="match status" value="1"/>
</dbReference>
<dbReference type="AlphaFoldDB" id="A0A813T8N8"/>
<feature type="transmembrane region" description="Helical" evidence="8">
    <location>
        <begin position="486"/>
        <end position="509"/>
    </location>
</feature>
<dbReference type="GO" id="GO:0005886">
    <property type="term" value="C:plasma membrane"/>
    <property type="evidence" value="ECO:0007669"/>
    <property type="project" value="TreeGrafter"/>
</dbReference>
<evidence type="ECO:0000256" key="6">
    <source>
        <dbReference type="ARBA" id="ARBA00023180"/>
    </source>
</evidence>
<comment type="caution">
    <text evidence="10">The sequence shown here is derived from an EMBL/GenBank/DDBJ whole genome shotgun (WGS) entry which is preliminary data.</text>
</comment>
<dbReference type="SMART" id="SM00321">
    <property type="entry name" value="WSC"/>
    <property type="match status" value="2"/>
</dbReference>
<keyword evidence="4 8" id="KW-1133">Transmembrane helix</keyword>
<name>A0A813T8N8_9BILA</name>
<dbReference type="EMBL" id="CAJOBC010000522">
    <property type="protein sequence ID" value="CAF3596758.1"/>
    <property type="molecule type" value="Genomic_DNA"/>
</dbReference>
<comment type="subcellular location">
    <subcellularLocation>
        <location evidence="1">Membrane</location>
        <topology evidence="1">Single-pass membrane protein</topology>
    </subcellularLocation>
</comment>
<evidence type="ECO:0000256" key="7">
    <source>
        <dbReference type="SAM" id="MobiDB-lite"/>
    </source>
</evidence>
<dbReference type="Pfam" id="PF01822">
    <property type="entry name" value="WSC"/>
    <property type="match status" value="2"/>
</dbReference>
<keyword evidence="3" id="KW-0732">Signal</keyword>
<dbReference type="InterPro" id="IPR002889">
    <property type="entry name" value="WSC_carb-bd"/>
</dbReference>
<proteinExistence type="predicted"/>
<evidence type="ECO:0000313" key="12">
    <source>
        <dbReference type="Proteomes" id="UP000663829"/>
    </source>
</evidence>
<feature type="region of interest" description="Disordered" evidence="7">
    <location>
        <begin position="518"/>
        <end position="551"/>
    </location>
</feature>
<evidence type="ECO:0000256" key="2">
    <source>
        <dbReference type="ARBA" id="ARBA00022692"/>
    </source>
</evidence>
<feature type="domain" description="WSC" evidence="9">
    <location>
        <begin position="19"/>
        <end position="110"/>
    </location>
</feature>
<feature type="domain" description="WSC" evidence="9">
    <location>
        <begin position="114"/>
        <end position="198"/>
    </location>
</feature>
<dbReference type="OrthoDB" id="10043391at2759"/>
<evidence type="ECO:0000256" key="4">
    <source>
        <dbReference type="ARBA" id="ARBA00022989"/>
    </source>
</evidence>
<evidence type="ECO:0000313" key="10">
    <source>
        <dbReference type="EMBL" id="CAF0811107.1"/>
    </source>
</evidence>
<keyword evidence="6" id="KW-0325">Glycoprotein</keyword>
<organism evidence="10 12">
    <name type="scientific">Didymodactylos carnosus</name>
    <dbReference type="NCBI Taxonomy" id="1234261"/>
    <lineage>
        <taxon>Eukaryota</taxon>
        <taxon>Metazoa</taxon>
        <taxon>Spiralia</taxon>
        <taxon>Gnathifera</taxon>
        <taxon>Rotifera</taxon>
        <taxon>Eurotatoria</taxon>
        <taxon>Bdelloidea</taxon>
        <taxon>Philodinida</taxon>
        <taxon>Philodinidae</taxon>
        <taxon>Didymodactylos</taxon>
    </lineage>
</organism>
<dbReference type="EMBL" id="CAJNOQ010000522">
    <property type="protein sequence ID" value="CAF0811107.1"/>
    <property type="molecule type" value="Genomic_DNA"/>
</dbReference>
<keyword evidence="2 8" id="KW-0812">Transmembrane</keyword>
<gene>
    <name evidence="10" type="ORF">GPM918_LOCUS4034</name>
    <name evidence="11" type="ORF">SRO942_LOCUS4034</name>
</gene>
<sequence>MDVIRWPGLRQNTMKYSSANYYLGCYIDHVGTRDLGTFIGDKLSSAQCVANCREQNFVYAAIQFGNECRCGQTYGRYGRVLDDECDYQCIDEDIAAKCGGDNRNRSDSHCSNNVIGYRGCFKESVLQIMIGIVNNIHACISLCAGFQYGGVLNGSLCYCGTEIEWSTNLNETDCTIPCLTNNTTCCGGISLFSVYDVNVYNAVTVGNSVILTKESVSSLTSNQTLKSLLSTFVTITPATNNVVTSSTLTLTSTTITESLTIMSYAANVEMTPSDSQMFNIRQPELDVSATTTVTDTSLNLSHQSFTSSTILPSTTSVSPIISTVSTQMITQSSLRTVGDTGSIANLVQNSTIINDVFTFMETSQLATAATATTTQLINIVYIRFTGPTFDPNNSAQVSKLKEGLRAIAQLAMDAPNDYEVFYYVTNSTIINGSVFYDGISNLSLTEINSKLQKHAADFTVTLGEKVQRADLSNITVTTPILTDQKLWLIGAIMGPIFFVILLILLFLYLHFKCRPRNNNKTHTGKIPSGVPESSRKAPLLNAAGSTNNNNIQERQSAPTIVDLIQSNPLDQQQPKHMSPRPQLNDENIVDIPPQLPKSSDIPLHIRESIRISTH</sequence>
<accession>A0A813T8N8</accession>
<evidence type="ECO:0000256" key="3">
    <source>
        <dbReference type="ARBA" id="ARBA00022729"/>
    </source>
</evidence>